<keyword evidence="1" id="KW-0175">Coiled coil</keyword>
<feature type="coiled-coil region" evidence="1">
    <location>
        <begin position="9"/>
        <end position="36"/>
    </location>
</feature>
<feature type="region of interest" description="Disordered" evidence="2">
    <location>
        <begin position="415"/>
        <end position="482"/>
    </location>
</feature>
<dbReference type="CDD" id="cd00303">
    <property type="entry name" value="retropepsin_like"/>
    <property type="match status" value="1"/>
</dbReference>
<dbReference type="Proteomes" id="UP000069940">
    <property type="component" value="Unassembled WGS sequence"/>
</dbReference>
<keyword evidence="6" id="KW-1185">Reference proteome</keyword>
<dbReference type="InterPro" id="IPR005312">
    <property type="entry name" value="DUF1759"/>
</dbReference>
<dbReference type="InterPro" id="IPR036397">
    <property type="entry name" value="RNaseH_sf"/>
</dbReference>
<protein>
    <recommendedName>
        <fullName evidence="7">Endonuclease</fullName>
    </recommendedName>
</protein>
<evidence type="ECO:0000259" key="3">
    <source>
        <dbReference type="PROSITE" id="PS50175"/>
    </source>
</evidence>
<proteinExistence type="predicted"/>
<evidence type="ECO:0000256" key="1">
    <source>
        <dbReference type="SAM" id="Coils"/>
    </source>
</evidence>
<organism evidence="5 6">
    <name type="scientific">Aedes albopictus</name>
    <name type="common">Asian tiger mosquito</name>
    <name type="synonym">Stegomyia albopicta</name>
    <dbReference type="NCBI Taxonomy" id="7160"/>
    <lineage>
        <taxon>Eukaryota</taxon>
        <taxon>Metazoa</taxon>
        <taxon>Ecdysozoa</taxon>
        <taxon>Arthropoda</taxon>
        <taxon>Hexapoda</taxon>
        <taxon>Insecta</taxon>
        <taxon>Pterygota</taxon>
        <taxon>Neoptera</taxon>
        <taxon>Endopterygota</taxon>
        <taxon>Diptera</taxon>
        <taxon>Nematocera</taxon>
        <taxon>Culicoidea</taxon>
        <taxon>Culicidae</taxon>
        <taxon>Culicinae</taxon>
        <taxon>Aedini</taxon>
        <taxon>Aedes</taxon>
        <taxon>Stegomyia</taxon>
    </lineage>
</organism>
<evidence type="ECO:0000256" key="2">
    <source>
        <dbReference type="SAM" id="MobiDB-lite"/>
    </source>
</evidence>
<evidence type="ECO:0000313" key="5">
    <source>
        <dbReference type="EnsemblMetazoa" id="AALFPA23_006553.P8565"/>
    </source>
</evidence>
<dbReference type="Pfam" id="PF17921">
    <property type="entry name" value="Integrase_H2C2"/>
    <property type="match status" value="1"/>
</dbReference>
<dbReference type="InterPro" id="IPR008042">
    <property type="entry name" value="Retrotrans_Pao"/>
</dbReference>
<feature type="region of interest" description="Disordered" evidence="2">
    <location>
        <begin position="120"/>
        <end position="142"/>
    </location>
</feature>
<dbReference type="InterPro" id="IPR043502">
    <property type="entry name" value="DNA/RNA_pol_sf"/>
</dbReference>
<dbReference type="Gene3D" id="3.30.420.10">
    <property type="entry name" value="Ribonuclease H-like superfamily/Ribonuclease H"/>
    <property type="match status" value="1"/>
</dbReference>
<accession>A0ABM1Y7Q7</accession>
<dbReference type="PANTHER" id="PTHR47331">
    <property type="entry name" value="PHD-TYPE DOMAIN-CONTAINING PROTEIN"/>
    <property type="match status" value="1"/>
</dbReference>
<evidence type="ECO:0008006" key="7">
    <source>
        <dbReference type="Google" id="ProtNLM"/>
    </source>
</evidence>
<dbReference type="Pfam" id="PF03564">
    <property type="entry name" value="DUF1759"/>
    <property type="match status" value="1"/>
</dbReference>
<feature type="compositionally biased region" description="Low complexity" evidence="2">
    <location>
        <begin position="429"/>
        <end position="445"/>
    </location>
</feature>
<dbReference type="CDD" id="cd01644">
    <property type="entry name" value="RT_pepA17"/>
    <property type="match status" value="1"/>
</dbReference>
<dbReference type="EnsemblMetazoa" id="AALFPA23_006553.R8565">
    <property type="protein sequence ID" value="AALFPA23_006553.P8565"/>
    <property type="gene ID" value="AALFPA23_006553"/>
</dbReference>
<dbReference type="InterPro" id="IPR040676">
    <property type="entry name" value="DUF5641"/>
</dbReference>
<dbReference type="Pfam" id="PF18701">
    <property type="entry name" value="DUF5641"/>
    <property type="match status" value="1"/>
</dbReference>
<evidence type="ECO:0000313" key="6">
    <source>
        <dbReference type="Proteomes" id="UP000069940"/>
    </source>
</evidence>
<feature type="compositionally biased region" description="Low complexity" evidence="2">
    <location>
        <begin position="130"/>
        <end position="140"/>
    </location>
</feature>
<sequence>MGNTDLRKLTKKERQLRDMVESIEEFVNQFQEARDRGSVPARLKKLDEVYDSFCDVRADIEILLEECDTDDEEMKEVPAAVREQAMAARAKQRSEQSSKILKAFIQQYFRLKQALEAFMHGPGSSSQQVPAPTNNPPTAASPMRVKLPELKIPTFRGSLMEWVTFRDTFKTLIVDNPHLTDIDRFTYLRTSLAGEALQQIASIDLTADNYSIAWRSLESRYENKKLLVKSHIDALFAVNPMKKESFEALNHVIGEFEKHLQMLTKLGENTQDWSTLLAHMLASKLDPTTQRLWETEHRSTDVPKYDDMLKFLSNHRTVLRSISGETEPPKEPKKPSKFSSSYSVQQQSCPFCSDGQHWTYQCKRFKEMRVDERRNAVKVNELCFNCLGRGHTSKVCSRGACRVCGQRHHSLLHINSTSEQQTPQSNKRSQQSTQNPQSSQTSSISQHRKPTQSIPQQSSNQSPKNPIPIASPNILTPRTPDTPNVVLTAQEAKVSRSVLLATAIVTLEDPFGNTMQARALLDSGSQLSFISERASQRLKFKRSREALSISGIGQTAKKCNQSISARVRSRISSFTGEDVFYVLPQVTLNLPIRKIDSTSLQLPEDIALADPHFTEPGSVDVIIGAGLFFDLLLKEKFKLGEDGPVVQNTSLGWIVCGNLPIESDVLRPHVANVCTEKLDDLLTRFWELESCKTNSVLSLEEYACEKLFDRTTVRDESGRFIVTLPKKDYLIRQLGDSRSTAMRRFLSLERRLDQNVHLKQMYSEFIHEYLRMGHMEEVVADEEDAALPQYFIPHHCVIKSDSTTTKLRVVFDASCATSTGVSLNNALMVGPTVQDDIITIILRFRFHRIAIVADVEKMYRMVLQQWTDRKLQKIFWRDNRNEEIRVFQLNTVTYGTASAPYLATKCLKRLAELDGHKYPGAARILSKDFYVDDMMTGVDSVEDGVKLCSDMQQLLKGGGFNLRKWSSNCPAVLEEIPTELKDDRSSFELDDSSAIIKTLGLIWEPRTDVFRFKVPEWTSSVICKRSVISDLARIFDPIGLIGVVTVTAKIFVQILWKQKVSWDEPLQDELQDQWLEFRASLSRLENLQMPRWIGFRKDCLSVELHGFCDASMKAYGACIYVRCTHIDGTITSHLLVAKSRVAPLAEMGKKRKHLTIPRLELSSAVLLAHLYEKTSASIPVSTQSYFHTDSMIVRYWLSSNPSRYQMFVANRISEVQHLTKNGTWRHVAGNDNPADGLSRGVSPADLQQNSLWWEGPSWLRQEKDCWPETHEVVLEELDRSHLEEGSAVASVAAISPPSEIFGLRSTLHRLEKLVAMLLRFKHNALLARGSTPRRYGPVSHAEREDALLHLVKLSQKECFAQEIADLERKGEVKPTSRINTLHPRLVEGVLRVGGRLENAPVSTDRKHPMLLDKNHPLTFMIMRRFHFEHLHAGPQLLVASVRERFWPLSARSLARTIVHGCITCFRNKPTVHDQLMADLPAERVTPAPPFLRVGVDYCGPFLINYPNRKRISVKHYAAIFVCLVTKAVHIEMVADLTTQGFLGALKRFVARRGKPALITCDNGSNFVGARRQLDELAALFRGQQSQQAITAGAADVGIDFKFIPAKSPNFGGLWEAAVKSMKQHLKKTIGLRTVTPEELNTVLTQIEACLNSRPLTQISNDPSDLDVLTPGHFLIQRPLTAVAEPWLQDVPENRLSRWQKTEDFVQRVWSRWSMQYLSDLHNRTKWTRQKNNLFVGTMVLIKEDNLPPLKWLLGRVTEIHPGVDGNIRVVTVRTKDGNVVRAISKICILPISDNDQPPTTEGN</sequence>
<reference evidence="5" key="2">
    <citation type="submission" date="2025-05" db="UniProtKB">
        <authorList>
            <consortium name="EnsemblMetazoa"/>
        </authorList>
    </citation>
    <scope>IDENTIFICATION</scope>
    <source>
        <strain evidence="5">Foshan</strain>
    </source>
</reference>
<dbReference type="PANTHER" id="PTHR47331:SF1">
    <property type="entry name" value="GAG-LIKE PROTEIN"/>
    <property type="match status" value="1"/>
</dbReference>
<feature type="domain" description="Integrase catalytic" evidence="4">
    <location>
        <begin position="1484"/>
        <end position="1678"/>
    </location>
</feature>
<dbReference type="RefSeq" id="XP_062713843.1">
    <property type="nucleotide sequence ID" value="XM_062857859.1"/>
</dbReference>
<dbReference type="PROSITE" id="PS50994">
    <property type="entry name" value="INTEGRASE"/>
    <property type="match status" value="1"/>
</dbReference>
<dbReference type="SUPFAM" id="SSF56672">
    <property type="entry name" value="DNA/RNA polymerases"/>
    <property type="match status" value="1"/>
</dbReference>
<feature type="compositionally biased region" description="Polar residues" evidence="2">
    <location>
        <begin position="415"/>
        <end position="428"/>
    </location>
</feature>
<dbReference type="Pfam" id="PF05380">
    <property type="entry name" value="Peptidase_A17"/>
    <property type="match status" value="1"/>
</dbReference>
<feature type="domain" description="Peptidase A2" evidence="3">
    <location>
        <begin position="517"/>
        <end position="553"/>
    </location>
</feature>
<feature type="compositionally biased region" description="Low complexity" evidence="2">
    <location>
        <begin position="452"/>
        <end position="468"/>
    </location>
</feature>
<dbReference type="InterPro" id="IPR012337">
    <property type="entry name" value="RNaseH-like_sf"/>
</dbReference>
<feature type="compositionally biased region" description="Polar residues" evidence="2">
    <location>
        <begin position="473"/>
        <end position="482"/>
    </location>
</feature>
<name>A0ABM1Y7Q7_AEDAL</name>
<dbReference type="InterPro" id="IPR041588">
    <property type="entry name" value="Integrase_H2C2"/>
</dbReference>
<dbReference type="PROSITE" id="PS50175">
    <property type="entry name" value="ASP_PROT_RETROV"/>
    <property type="match status" value="1"/>
</dbReference>
<reference evidence="6" key="1">
    <citation type="journal article" date="2015" name="Proc. Natl. Acad. Sci. U.S.A.">
        <title>Genome sequence of the Asian Tiger mosquito, Aedes albopictus, reveals insights into its biology, genetics, and evolution.</title>
        <authorList>
            <person name="Chen X.G."/>
            <person name="Jiang X."/>
            <person name="Gu J."/>
            <person name="Xu M."/>
            <person name="Wu Y."/>
            <person name="Deng Y."/>
            <person name="Zhang C."/>
            <person name="Bonizzoni M."/>
            <person name="Dermauw W."/>
            <person name="Vontas J."/>
            <person name="Armbruster P."/>
            <person name="Huang X."/>
            <person name="Yang Y."/>
            <person name="Zhang H."/>
            <person name="He W."/>
            <person name="Peng H."/>
            <person name="Liu Y."/>
            <person name="Wu K."/>
            <person name="Chen J."/>
            <person name="Lirakis M."/>
            <person name="Topalis P."/>
            <person name="Van Leeuwen T."/>
            <person name="Hall A.B."/>
            <person name="Jiang X."/>
            <person name="Thorpe C."/>
            <person name="Mueller R.L."/>
            <person name="Sun C."/>
            <person name="Waterhouse R.M."/>
            <person name="Yan G."/>
            <person name="Tu Z.J."/>
            <person name="Fang X."/>
            <person name="James A.A."/>
        </authorList>
    </citation>
    <scope>NUCLEOTIDE SEQUENCE [LARGE SCALE GENOMIC DNA]</scope>
    <source>
        <strain evidence="6">Foshan</strain>
    </source>
</reference>
<dbReference type="SUPFAM" id="SSF53098">
    <property type="entry name" value="Ribonuclease H-like"/>
    <property type="match status" value="1"/>
</dbReference>
<evidence type="ECO:0000259" key="4">
    <source>
        <dbReference type="PROSITE" id="PS50994"/>
    </source>
</evidence>
<dbReference type="GeneID" id="134290680"/>
<dbReference type="InterPro" id="IPR001995">
    <property type="entry name" value="Peptidase_A2_cat"/>
</dbReference>
<dbReference type="InterPro" id="IPR001584">
    <property type="entry name" value="Integrase_cat-core"/>
</dbReference>
<feature type="region of interest" description="Disordered" evidence="2">
    <location>
        <begin position="321"/>
        <end position="340"/>
    </location>
</feature>